<evidence type="ECO:0000256" key="4">
    <source>
        <dbReference type="SAM" id="MobiDB-lite"/>
    </source>
</evidence>
<gene>
    <name evidence="6" type="ORF">SAMN05216215_101352</name>
</gene>
<protein>
    <submittedName>
        <fullName evidence="6">Short-chain dehydrogenase</fullName>
    </submittedName>
</protein>
<dbReference type="AlphaFoldDB" id="A0A1H3DEI5"/>
<evidence type="ECO:0000313" key="6">
    <source>
        <dbReference type="EMBL" id="SDX64094.1"/>
    </source>
</evidence>
<organism evidence="6 7">
    <name type="scientific">Saccharopolyspora shandongensis</name>
    <dbReference type="NCBI Taxonomy" id="418495"/>
    <lineage>
        <taxon>Bacteria</taxon>
        <taxon>Bacillati</taxon>
        <taxon>Actinomycetota</taxon>
        <taxon>Actinomycetes</taxon>
        <taxon>Pseudonocardiales</taxon>
        <taxon>Pseudonocardiaceae</taxon>
        <taxon>Saccharopolyspora</taxon>
    </lineage>
</organism>
<dbReference type="PROSITE" id="PS00061">
    <property type="entry name" value="ADH_SHORT"/>
    <property type="match status" value="1"/>
</dbReference>
<dbReference type="PANTHER" id="PTHR43976:SF16">
    <property type="entry name" value="SHORT-CHAIN DEHYDROGENASE_REDUCTASE FAMILY PROTEIN"/>
    <property type="match status" value="1"/>
</dbReference>
<evidence type="ECO:0000256" key="2">
    <source>
        <dbReference type="ARBA" id="ARBA00023002"/>
    </source>
</evidence>
<name>A0A1H3DEI5_9PSEU</name>
<evidence type="ECO:0000313" key="7">
    <source>
        <dbReference type="Proteomes" id="UP000199529"/>
    </source>
</evidence>
<dbReference type="STRING" id="418495.SAMN05216215_101352"/>
<sequence>MRSSNPARAHRRPTVMPEPDGRAGEKGWDMRIWLVTGASRGLGAALVAAVLARGDAVVATARVPERIAGVGPEHEERLLRYRLDVTDPDTVRRAVAAAVERFGRIDVLVNNAASGLLGAVEETSVDEARTLFDTNVFGVLSVTNEVLPVMRAQRSGHVLMMSSMGGFASGAGFGVYAASKFAVEGLAEALREELAPFGIAVTIAEPGVFQTDFASVGSAQAGRSIDDYRQVEETLAEYDDGEPGGDPAWAATRLVAVVDRTNPPLRLPLGADAVARISGKLTAVAAELADLT</sequence>
<dbReference type="Proteomes" id="UP000199529">
    <property type="component" value="Unassembled WGS sequence"/>
</dbReference>
<feature type="domain" description="Ketoreductase" evidence="5">
    <location>
        <begin position="31"/>
        <end position="206"/>
    </location>
</feature>
<reference evidence="7" key="1">
    <citation type="submission" date="2016-10" db="EMBL/GenBank/DDBJ databases">
        <authorList>
            <person name="Varghese N."/>
            <person name="Submissions S."/>
        </authorList>
    </citation>
    <scope>NUCLEOTIDE SEQUENCE [LARGE SCALE GENOMIC DNA]</scope>
    <source>
        <strain evidence="7">CGMCC 4.3530</strain>
    </source>
</reference>
<dbReference type="EMBL" id="FNOK01000013">
    <property type="protein sequence ID" value="SDX64094.1"/>
    <property type="molecule type" value="Genomic_DNA"/>
</dbReference>
<dbReference type="InterPro" id="IPR020904">
    <property type="entry name" value="Sc_DH/Rdtase_CS"/>
</dbReference>
<dbReference type="PRINTS" id="PR00081">
    <property type="entry name" value="GDHRDH"/>
</dbReference>
<keyword evidence="7" id="KW-1185">Reference proteome</keyword>
<dbReference type="SUPFAM" id="SSF51735">
    <property type="entry name" value="NAD(P)-binding Rossmann-fold domains"/>
    <property type="match status" value="1"/>
</dbReference>
<accession>A0A1H3DEI5</accession>
<dbReference type="InterPro" id="IPR051911">
    <property type="entry name" value="SDR_oxidoreductase"/>
</dbReference>
<keyword evidence="2" id="KW-0560">Oxidoreductase</keyword>
<proteinExistence type="inferred from homology"/>
<dbReference type="GO" id="GO:0016491">
    <property type="term" value="F:oxidoreductase activity"/>
    <property type="evidence" value="ECO:0007669"/>
    <property type="project" value="UniProtKB-KW"/>
</dbReference>
<dbReference type="InterPro" id="IPR002347">
    <property type="entry name" value="SDR_fam"/>
</dbReference>
<feature type="region of interest" description="Disordered" evidence="4">
    <location>
        <begin position="1"/>
        <end position="23"/>
    </location>
</feature>
<dbReference type="PRINTS" id="PR00080">
    <property type="entry name" value="SDRFAMILY"/>
</dbReference>
<dbReference type="Pfam" id="PF00106">
    <property type="entry name" value="adh_short"/>
    <property type="match status" value="1"/>
</dbReference>
<dbReference type="Gene3D" id="3.40.50.720">
    <property type="entry name" value="NAD(P)-binding Rossmann-like Domain"/>
    <property type="match status" value="1"/>
</dbReference>
<evidence type="ECO:0000259" key="5">
    <source>
        <dbReference type="SMART" id="SM00822"/>
    </source>
</evidence>
<dbReference type="InterPro" id="IPR036291">
    <property type="entry name" value="NAD(P)-bd_dom_sf"/>
</dbReference>
<evidence type="ECO:0000256" key="1">
    <source>
        <dbReference type="ARBA" id="ARBA00006484"/>
    </source>
</evidence>
<dbReference type="InterPro" id="IPR057326">
    <property type="entry name" value="KR_dom"/>
</dbReference>
<dbReference type="CDD" id="cd05374">
    <property type="entry name" value="17beta-HSD-like_SDR_c"/>
    <property type="match status" value="1"/>
</dbReference>
<dbReference type="PANTHER" id="PTHR43976">
    <property type="entry name" value="SHORT CHAIN DEHYDROGENASE"/>
    <property type="match status" value="1"/>
</dbReference>
<evidence type="ECO:0000256" key="3">
    <source>
        <dbReference type="RuleBase" id="RU000363"/>
    </source>
</evidence>
<comment type="similarity">
    <text evidence="1 3">Belongs to the short-chain dehydrogenases/reductases (SDR) family.</text>
</comment>
<dbReference type="SMART" id="SM00822">
    <property type="entry name" value="PKS_KR"/>
    <property type="match status" value="1"/>
</dbReference>